<feature type="transmembrane region" description="Helical" evidence="1">
    <location>
        <begin position="62"/>
        <end position="86"/>
    </location>
</feature>
<evidence type="ECO:0000256" key="1">
    <source>
        <dbReference type="SAM" id="Phobius"/>
    </source>
</evidence>
<name>A0A9E7SUQ9_9EURY</name>
<feature type="transmembrane region" description="Helical" evidence="1">
    <location>
        <begin position="141"/>
        <end position="168"/>
    </location>
</feature>
<accession>A0A9E7SUQ9</accession>
<dbReference type="Proteomes" id="UP001056855">
    <property type="component" value="Chromosome"/>
</dbReference>
<dbReference type="EMBL" id="CP100355">
    <property type="protein sequence ID" value="UTF55059.1"/>
    <property type="molecule type" value="Genomic_DNA"/>
</dbReference>
<keyword evidence="1" id="KW-1133">Transmembrane helix</keyword>
<reference evidence="2" key="1">
    <citation type="submission" date="2022-06" db="EMBL/GenBank/DDBJ databases">
        <title>Diverse halophilic archaea isolated from saline environments.</title>
        <authorList>
            <person name="Cui H.-L."/>
        </authorList>
    </citation>
    <scope>NUCLEOTIDE SEQUENCE</scope>
    <source>
        <strain evidence="2">WLHS1</strain>
    </source>
</reference>
<protein>
    <submittedName>
        <fullName evidence="2">Small multi-drug export protein</fullName>
    </submittedName>
</protein>
<feature type="transmembrane region" description="Helical" evidence="1">
    <location>
        <begin position="174"/>
        <end position="195"/>
    </location>
</feature>
<organism evidence="2 3">
    <name type="scientific">Natronosalvus rutilus</name>
    <dbReference type="NCBI Taxonomy" id="2953753"/>
    <lineage>
        <taxon>Archaea</taxon>
        <taxon>Methanobacteriati</taxon>
        <taxon>Methanobacteriota</taxon>
        <taxon>Stenosarchaea group</taxon>
        <taxon>Halobacteria</taxon>
        <taxon>Halobacteriales</taxon>
        <taxon>Natrialbaceae</taxon>
        <taxon>Natronosalvus</taxon>
    </lineage>
</organism>
<dbReference type="KEGG" id="sawl:NGM29_07350"/>
<dbReference type="InterPro" id="IPR009577">
    <property type="entry name" value="Sm_multidrug_ex"/>
</dbReference>
<dbReference type="GeneID" id="73289850"/>
<gene>
    <name evidence="2" type="ORF">NGM29_07350</name>
</gene>
<evidence type="ECO:0000313" key="2">
    <source>
        <dbReference type="EMBL" id="UTF55059.1"/>
    </source>
</evidence>
<proteinExistence type="predicted"/>
<feature type="transmembrane region" description="Helical" evidence="1">
    <location>
        <begin position="92"/>
        <end position="120"/>
    </location>
</feature>
<dbReference type="Pfam" id="PF06695">
    <property type="entry name" value="Sm_multidrug_ex"/>
    <property type="match status" value="1"/>
</dbReference>
<evidence type="ECO:0000313" key="3">
    <source>
        <dbReference type="Proteomes" id="UP001056855"/>
    </source>
</evidence>
<sequence length="203" mass="21386">MDPIVFDALVSLEYSPVSLSGGSVPIPIPDLDLFPGLAQSQLASVEEWARNLLDAASGPWQYALVFALAATPLLEILVVIPLGIALGLDPVVVAVTAFAGNVLPIYGIVLAADRVAAWLESRRSGEPSKRRKRAVRIWNRYGLPGLALLSPVTTGVHLAAVLALSLGARGRDTLAWMTGSIALWTALITLVSVVGRSAIEGVF</sequence>
<dbReference type="RefSeq" id="WP_254159808.1">
    <property type="nucleotide sequence ID" value="NZ_CP100355.1"/>
</dbReference>
<dbReference type="AlphaFoldDB" id="A0A9E7SUQ9"/>
<keyword evidence="1" id="KW-0812">Transmembrane</keyword>
<keyword evidence="1" id="KW-0472">Membrane</keyword>
<keyword evidence="3" id="KW-1185">Reference proteome</keyword>